<accession>A0ABD3AB04</accession>
<proteinExistence type="predicted"/>
<dbReference type="CDD" id="cd14686">
    <property type="entry name" value="bZIP"/>
    <property type="match status" value="1"/>
</dbReference>
<dbReference type="EMBL" id="JBJUIK010000004">
    <property type="protein sequence ID" value="KAL3528936.1"/>
    <property type="molecule type" value="Genomic_DNA"/>
</dbReference>
<sequence>MGDEEWVRAATVDDTVVAELLIVLKQVKQHQSPEPPPTKPALSVEWSVRQRRSKAVVVHQAKKQAQTASPTTPLSWSGGATSVSGAGGGSGSGSGSGTGTGTGTGSGCGGCSVDGAPDEESSPPPKCSGISRSKVVGASETATNKRSRKKKTLSELKHVEDMLQKERRQLKRELATLRLNLEKERATNENFKSRKLELQAVPAVESDQTVKSDSPNLDTLQQKVACVEPVPTLLPPIIASKGVSLQSPPERTCFEGNKELTVGKFVLPDLNIPVEENSSSDTLCGVS</sequence>
<dbReference type="Proteomes" id="UP001630127">
    <property type="component" value="Unassembled WGS sequence"/>
</dbReference>
<feature type="compositionally biased region" description="Gly residues" evidence="1">
    <location>
        <begin position="85"/>
        <end position="112"/>
    </location>
</feature>
<organism evidence="2 3">
    <name type="scientific">Cinchona calisaya</name>
    <dbReference type="NCBI Taxonomy" id="153742"/>
    <lineage>
        <taxon>Eukaryota</taxon>
        <taxon>Viridiplantae</taxon>
        <taxon>Streptophyta</taxon>
        <taxon>Embryophyta</taxon>
        <taxon>Tracheophyta</taxon>
        <taxon>Spermatophyta</taxon>
        <taxon>Magnoliopsida</taxon>
        <taxon>eudicotyledons</taxon>
        <taxon>Gunneridae</taxon>
        <taxon>Pentapetalae</taxon>
        <taxon>asterids</taxon>
        <taxon>lamiids</taxon>
        <taxon>Gentianales</taxon>
        <taxon>Rubiaceae</taxon>
        <taxon>Cinchonoideae</taxon>
        <taxon>Cinchoneae</taxon>
        <taxon>Cinchona</taxon>
    </lineage>
</organism>
<evidence type="ECO:0000313" key="3">
    <source>
        <dbReference type="Proteomes" id="UP001630127"/>
    </source>
</evidence>
<evidence type="ECO:0000256" key="1">
    <source>
        <dbReference type="SAM" id="MobiDB-lite"/>
    </source>
</evidence>
<protein>
    <submittedName>
        <fullName evidence="2">Uncharacterized protein</fullName>
    </submittedName>
</protein>
<keyword evidence="3" id="KW-1185">Reference proteome</keyword>
<dbReference type="AlphaFoldDB" id="A0ABD3AB04"/>
<dbReference type="PANTHER" id="PTHR35099">
    <property type="entry name" value="OS02G0182700 PROTEIN"/>
    <property type="match status" value="1"/>
</dbReference>
<name>A0ABD3AB04_9GENT</name>
<dbReference type="PANTHER" id="PTHR35099:SF2">
    <property type="entry name" value="OS02G0182700 PROTEIN"/>
    <property type="match status" value="1"/>
</dbReference>
<feature type="region of interest" description="Disordered" evidence="1">
    <location>
        <begin position="27"/>
        <end position="155"/>
    </location>
</feature>
<gene>
    <name evidence="2" type="ORF">ACH5RR_008258</name>
</gene>
<reference evidence="2 3" key="1">
    <citation type="submission" date="2024-11" db="EMBL/GenBank/DDBJ databases">
        <title>A near-complete genome assembly of Cinchona calisaya.</title>
        <authorList>
            <person name="Lian D.C."/>
            <person name="Zhao X.W."/>
            <person name="Wei L."/>
        </authorList>
    </citation>
    <scope>NUCLEOTIDE SEQUENCE [LARGE SCALE GENOMIC DNA]</scope>
    <source>
        <tissue evidence="2">Nenye</tissue>
    </source>
</reference>
<feature type="compositionally biased region" description="Polar residues" evidence="1">
    <location>
        <begin position="63"/>
        <end position="75"/>
    </location>
</feature>
<comment type="caution">
    <text evidence="2">The sequence shown here is derived from an EMBL/GenBank/DDBJ whole genome shotgun (WGS) entry which is preliminary data.</text>
</comment>
<evidence type="ECO:0000313" key="2">
    <source>
        <dbReference type="EMBL" id="KAL3528936.1"/>
    </source>
</evidence>